<evidence type="ECO:0000259" key="6">
    <source>
        <dbReference type="PROSITE" id="PS50045"/>
    </source>
</evidence>
<dbReference type="InterPro" id="IPR025662">
    <property type="entry name" value="Sigma_54_int_dom_ATP-bd_1"/>
</dbReference>
<dbReference type="Pfam" id="PF25601">
    <property type="entry name" value="AAA_lid_14"/>
    <property type="match status" value="1"/>
</dbReference>
<dbReference type="InterPro" id="IPR025944">
    <property type="entry name" value="Sigma_54_int_dom_CS"/>
</dbReference>
<name>A0ABU3NXY1_9FIRM</name>
<dbReference type="InterPro" id="IPR003018">
    <property type="entry name" value="GAF"/>
</dbReference>
<dbReference type="Pfam" id="PF02954">
    <property type="entry name" value="HTH_8"/>
    <property type="match status" value="1"/>
</dbReference>
<dbReference type="Pfam" id="PF00989">
    <property type="entry name" value="PAS"/>
    <property type="match status" value="1"/>
</dbReference>
<dbReference type="PROSITE" id="PS00675">
    <property type="entry name" value="SIGMA54_INTERACT_1"/>
    <property type="match status" value="1"/>
</dbReference>
<dbReference type="Proteomes" id="UP001254848">
    <property type="component" value="Unassembled WGS sequence"/>
</dbReference>
<evidence type="ECO:0000256" key="5">
    <source>
        <dbReference type="ARBA" id="ARBA00023163"/>
    </source>
</evidence>
<dbReference type="CDD" id="cd00130">
    <property type="entry name" value="PAS"/>
    <property type="match status" value="1"/>
</dbReference>
<dbReference type="InterPro" id="IPR002078">
    <property type="entry name" value="Sigma_54_int"/>
</dbReference>
<dbReference type="SUPFAM" id="SSF46689">
    <property type="entry name" value="Homeodomain-like"/>
    <property type="match status" value="1"/>
</dbReference>
<dbReference type="InterPro" id="IPR058031">
    <property type="entry name" value="AAA_lid_NorR"/>
</dbReference>
<protein>
    <submittedName>
        <fullName evidence="8">Sigma 54-interacting transcriptional regulator</fullName>
    </submittedName>
</protein>
<dbReference type="Gene3D" id="3.30.450.20">
    <property type="entry name" value="PAS domain"/>
    <property type="match status" value="1"/>
</dbReference>
<dbReference type="SMART" id="SM00382">
    <property type="entry name" value="AAA"/>
    <property type="match status" value="1"/>
</dbReference>
<keyword evidence="9" id="KW-1185">Reference proteome</keyword>
<dbReference type="Gene3D" id="3.40.50.300">
    <property type="entry name" value="P-loop containing nucleotide triphosphate hydrolases"/>
    <property type="match status" value="1"/>
</dbReference>
<gene>
    <name evidence="8" type="ORF">Q4T40_10440</name>
</gene>
<dbReference type="InterPro" id="IPR002197">
    <property type="entry name" value="HTH_Fis"/>
</dbReference>
<dbReference type="PANTHER" id="PTHR32071:SF57">
    <property type="entry name" value="C4-DICARBOXYLATE TRANSPORT TRANSCRIPTIONAL REGULATORY PROTEIN DCTD"/>
    <property type="match status" value="1"/>
</dbReference>
<dbReference type="InterPro" id="IPR009057">
    <property type="entry name" value="Homeodomain-like_sf"/>
</dbReference>
<evidence type="ECO:0000313" key="9">
    <source>
        <dbReference type="Proteomes" id="UP001254848"/>
    </source>
</evidence>
<dbReference type="InterPro" id="IPR025943">
    <property type="entry name" value="Sigma_54_int_dom_ATP-bd_2"/>
</dbReference>
<keyword evidence="4" id="KW-0238">DNA-binding</keyword>
<dbReference type="InterPro" id="IPR029016">
    <property type="entry name" value="GAF-like_dom_sf"/>
</dbReference>
<dbReference type="NCBIfam" id="TIGR00229">
    <property type="entry name" value="sensory_box"/>
    <property type="match status" value="1"/>
</dbReference>
<dbReference type="Pfam" id="PF00158">
    <property type="entry name" value="Sigma54_activat"/>
    <property type="match status" value="1"/>
</dbReference>
<dbReference type="PROSITE" id="PS00688">
    <property type="entry name" value="SIGMA54_INTERACT_3"/>
    <property type="match status" value="1"/>
</dbReference>
<dbReference type="Gene3D" id="1.10.10.60">
    <property type="entry name" value="Homeodomain-like"/>
    <property type="match status" value="1"/>
</dbReference>
<dbReference type="Gene3D" id="3.30.450.40">
    <property type="match status" value="1"/>
</dbReference>
<dbReference type="SUPFAM" id="SSF52540">
    <property type="entry name" value="P-loop containing nucleoside triphosphate hydrolases"/>
    <property type="match status" value="1"/>
</dbReference>
<dbReference type="InterPro" id="IPR003593">
    <property type="entry name" value="AAA+_ATPase"/>
</dbReference>
<dbReference type="PROSITE" id="PS00676">
    <property type="entry name" value="SIGMA54_INTERACT_2"/>
    <property type="match status" value="1"/>
</dbReference>
<dbReference type="Pfam" id="PF01590">
    <property type="entry name" value="GAF"/>
    <property type="match status" value="1"/>
</dbReference>
<dbReference type="RefSeq" id="WP_413780165.1">
    <property type="nucleotide sequence ID" value="NZ_JAUOZS010000001.1"/>
</dbReference>
<dbReference type="PRINTS" id="PR01590">
    <property type="entry name" value="HTHFIS"/>
</dbReference>
<reference evidence="8 9" key="1">
    <citation type="submission" date="2023-07" db="EMBL/GenBank/DDBJ databases">
        <title>The novel representative of Negativicutes class, Anaeroselena agilis gen. nov. sp. nov.</title>
        <authorList>
            <person name="Prokofeva M.I."/>
            <person name="Elcheninov A.G."/>
            <person name="Klyukina A."/>
            <person name="Kublanov I.V."/>
            <person name="Frolov E.N."/>
            <person name="Podosokorskaya O.A."/>
        </authorList>
    </citation>
    <scope>NUCLEOTIDE SEQUENCE [LARGE SCALE GENOMIC DNA]</scope>
    <source>
        <strain evidence="8 9">4137-cl</strain>
    </source>
</reference>
<sequence length="657" mass="72694">MIQDELIRVAWERFINHRQIEAGSIRTEIVRSWLRCEQQGVDYRSGGSSVIVNGKELEALLARNAEIIDASRPFMHNLYELMKNSGFAVILVDRDGFVIEVIGDSVVLESHRGIQYVNGVKWTEDLVGTTAISLVLLGSGPIQVSGYEHYCQKHQDWACSAAPLTDAAGNLLGVLSVTGRTENVHCHTLGMVVSAAAAINNYLAVKKTQQELEQTASIHSTIVNKVSDGLLMIDAKGIVTFVNPTGAKILNINAAEALGKHISTLVDFRPVVLRVLETGQGYTDKEFVIETKRGILHFIKSAIPLKNSKGELEGVIDIFREIKRIRQLVTKMVGATAQFSFEDIVGNSPAMKECVRLAKIAANSAATVLIQGESGTGKELIAQAIHNASLRSEGPFIAINCGALPRNLVESELFGYEDGAFTGAKQGGRPGKFELAHGGTIFLDEIGEMPLDIQVKLLRVLQEKRITRVGGHRSLEIDVRVIAATNRDVADEVKEGNFRHDLYYRLNVLPIYVPPLRERLEDIPPLIDYLLKKMCHQLDVDDKHFSDDALARIMAHEWPGNVRELENVVERAVNICENIEIGSDYLPRTVGEKSETTGWSQLSLRDAEKKIIKETLHNTRGNISHAAKLLGIGRNTLYSKLRDYAITVPKENEMFTN</sequence>
<keyword evidence="5" id="KW-0804">Transcription</keyword>
<keyword evidence="2" id="KW-0067">ATP-binding</keyword>
<dbReference type="PROSITE" id="PS50045">
    <property type="entry name" value="SIGMA54_INTERACT_4"/>
    <property type="match status" value="1"/>
</dbReference>
<dbReference type="SUPFAM" id="SSF55781">
    <property type="entry name" value="GAF domain-like"/>
    <property type="match status" value="1"/>
</dbReference>
<feature type="domain" description="Sigma-54 factor interaction" evidence="6">
    <location>
        <begin position="344"/>
        <end position="574"/>
    </location>
</feature>
<dbReference type="Gene3D" id="1.10.8.60">
    <property type="match status" value="1"/>
</dbReference>
<dbReference type="EMBL" id="JAUOZS010000001">
    <property type="protein sequence ID" value="MDT8901661.1"/>
    <property type="molecule type" value="Genomic_DNA"/>
</dbReference>
<organism evidence="8 9">
    <name type="scientific">Anaeroselena agilis</name>
    <dbReference type="NCBI Taxonomy" id="3063788"/>
    <lineage>
        <taxon>Bacteria</taxon>
        <taxon>Bacillati</taxon>
        <taxon>Bacillota</taxon>
        <taxon>Negativicutes</taxon>
        <taxon>Acetonemataceae</taxon>
        <taxon>Anaeroselena</taxon>
    </lineage>
</organism>
<evidence type="ECO:0000259" key="7">
    <source>
        <dbReference type="PROSITE" id="PS50112"/>
    </source>
</evidence>
<dbReference type="SUPFAM" id="SSF55785">
    <property type="entry name" value="PYP-like sensor domain (PAS domain)"/>
    <property type="match status" value="1"/>
</dbReference>
<keyword evidence="1" id="KW-0547">Nucleotide-binding</keyword>
<accession>A0ABU3NXY1</accession>
<evidence type="ECO:0000256" key="2">
    <source>
        <dbReference type="ARBA" id="ARBA00022840"/>
    </source>
</evidence>
<dbReference type="InterPro" id="IPR000014">
    <property type="entry name" value="PAS"/>
</dbReference>
<evidence type="ECO:0000256" key="1">
    <source>
        <dbReference type="ARBA" id="ARBA00022741"/>
    </source>
</evidence>
<dbReference type="InterPro" id="IPR027417">
    <property type="entry name" value="P-loop_NTPase"/>
</dbReference>
<dbReference type="PANTHER" id="PTHR32071">
    <property type="entry name" value="TRANSCRIPTIONAL REGULATORY PROTEIN"/>
    <property type="match status" value="1"/>
</dbReference>
<evidence type="ECO:0000313" key="8">
    <source>
        <dbReference type="EMBL" id="MDT8901661.1"/>
    </source>
</evidence>
<comment type="caution">
    <text evidence="8">The sequence shown here is derived from an EMBL/GenBank/DDBJ whole genome shotgun (WGS) entry which is preliminary data.</text>
</comment>
<dbReference type="SMART" id="SM00091">
    <property type="entry name" value="PAS"/>
    <property type="match status" value="1"/>
</dbReference>
<feature type="domain" description="PAS" evidence="7">
    <location>
        <begin position="215"/>
        <end position="268"/>
    </location>
</feature>
<evidence type="ECO:0000256" key="3">
    <source>
        <dbReference type="ARBA" id="ARBA00023015"/>
    </source>
</evidence>
<proteinExistence type="predicted"/>
<evidence type="ECO:0000256" key="4">
    <source>
        <dbReference type="ARBA" id="ARBA00023125"/>
    </source>
</evidence>
<dbReference type="InterPro" id="IPR013767">
    <property type="entry name" value="PAS_fold"/>
</dbReference>
<keyword evidence="3" id="KW-0805">Transcription regulation</keyword>
<dbReference type="InterPro" id="IPR035965">
    <property type="entry name" value="PAS-like_dom_sf"/>
</dbReference>
<dbReference type="CDD" id="cd00009">
    <property type="entry name" value="AAA"/>
    <property type="match status" value="1"/>
</dbReference>
<dbReference type="PROSITE" id="PS50112">
    <property type="entry name" value="PAS"/>
    <property type="match status" value="1"/>
</dbReference>